<evidence type="ECO:0000313" key="1">
    <source>
        <dbReference type="EMBL" id="ADP84825.1"/>
    </source>
</evidence>
<keyword evidence="2" id="KW-1185">Reference proteome</keyword>
<sequence precursor="true">MQCINCGADVVAGTCTNTACPLSRTNPRNRPQSAFQATARSVLGFVLAGNAWHGHR</sequence>
<protein>
    <submittedName>
        <fullName evidence="1">Uncharacterized protein</fullName>
    </submittedName>
</protein>
<name>E3JDQ9_PSEI1</name>
<dbReference type="KEGG" id="fri:FraEuI1c_6856"/>
<evidence type="ECO:0000313" key="2">
    <source>
        <dbReference type="Proteomes" id="UP000002484"/>
    </source>
</evidence>
<reference evidence="1 2" key="1">
    <citation type="submission" date="2010-10" db="EMBL/GenBank/DDBJ databases">
        <title>Complete sequence of Frankia sp. EuI1c.</title>
        <authorList>
            <consortium name="US DOE Joint Genome Institute"/>
            <person name="Lucas S."/>
            <person name="Copeland A."/>
            <person name="Lapidus A."/>
            <person name="Cheng J.-F."/>
            <person name="Bruce D."/>
            <person name="Goodwin L."/>
            <person name="Pitluck S."/>
            <person name="Chertkov O."/>
            <person name="Detter J.C."/>
            <person name="Han C."/>
            <person name="Tapia R."/>
            <person name="Land M."/>
            <person name="Hauser L."/>
            <person name="Jeffries C."/>
            <person name="Kyrpides N."/>
            <person name="Ivanova N."/>
            <person name="Mikhailova N."/>
            <person name="Beauchemin N."/>
            <person name="Sen A."/>
            <person name="Sur S.A."/>
            <person name="Gtari M."/>
            <person name="Wall L."/>
            <person name="Tisa L."/>
            <person name="Woyke T."/>
        </authorList>
    </citation>
    <scope>NUCLEOTIDE SEQUENCE [LARGE SCALE GENOMIC DNA]</scope>
    <source>
        <strain evidence="2">DSM 45817 / CECT 9037 / EuI1c</strain>
    </source>
</reference>
<gene>
    <name evidence="1" type="ordered locus">FraEuI1c_6856</name>
</gene>
<dbReference type="InParanoid" id="E3JDQ9"/>
<organism evidence="1 2">
    <name type="scientific">Pseudofrankia inefficax (strain DSM 45817 / CECT 9037 / DDB 130130 / EuI1c)</name>
    <name type="common">Frankia inefficax</name>
    <dbReference type="NCBI Taxonomy" id="298654"/>
    <lineage>
        <taxon>Bacteria</taxon>
        <taxon>Bacillati</taxon>
        <taxon>Actinomycetota</taxon>
        <taxon>Actinomycetes</taxon>
        <taxon>Frankiales</taxon>
        <taxon>Frankiaceae</taxon>
        <taxon>Pseudofrankia</taxon>
    </lineage>
</organism>
<dbReference type="EMBL" id="CP002299">
    <property type="protein sequence ID" value="ADP84825.1"/>
    <property type="molecule type" value="Genomic_DNA"/>
</dbReference>
<dbReference type="RefSeq" id="WP_013427936.1">
    <property type="nucleotide sequence ID" value="NC_014666.1"/>
</dbReference>
<accession>E3JDQ9</accession>
<dbReference type="AlphaFoldDB" id="E3JDQ9"/>
<dbReference type="HOGENOM" id="CLU_3007700_0_0_11"/>
<dbReference type="Proteomes" id="UP000002484">
    <property type="component" value="Chromosome"/>
</dbReference>
<proteinExistence type="predicted"/>
<dbReference type="STRING" id="298654.FraEuI1c_6856"/>
<dbReference type="OrthoDB" id="10000145at2"/>